<comment type="caution">
    <text evidence="1">The sequence shown here is derived from an EMBL/GenBank/DDBJ whole genome shotgun (WGS) entry which is preliminary data.</text>
</comment>
<gene>
    <name evidence="1" type="ORF">A3D54_02830</name>
</gene>
<accession>A0A1F5RY38</accession>
<name>A0A1F5RY38_9BACT</name>
<reference evidence="1 2" key="1">
    <citation type="journal article" date="2016" name="Nat. Commun.">
        <title>Thousands of microbial genomes shed light on interconnected biogeochemical processes in an aquifer system.</title>
        <authorList>
            <person name="Anantharaman K."/>
            <person name="Brown C.T."/>
            <person name="Hug L.A."/>
            <person name="Sharon I."/>
            <person name="Castelle C.J."/>
            <person name="Probst A.J."/>
            <person name="Thomas B.C."/>
            <person name="Singh A."/>
            <person name="Wilkins M.J."/>
            <person name="Karaoz U."/>
            <person name="Brodie E.L."/>
            <person name="Williams K.H."/>
            <person name="Hubbard S.S."/>
            <person name="Banfield J.F."/>
        </authorList>
    </citation>
    <scope>NUCLEOTIDE SEQUENCE [LARGE SCALE GENOMIC DNA]</scope>
</reference>
<proteinExistence type="predicted"/>
<dbReference type="AlphaFoldDB" id="A0A1F5RY38"/>
<sequence length="67" mass="7877">MFLCFYVLMTKVIHKIAFFVKILYTKKHIKNIPMLNTLNTVNKITAKQFGRTKADTGRTAFYFVDKN</sequence>
<dbReference type="Proteomes" id="UP000177691">
    <property type="component" value="Unassembled WGS sequence"/>
</dbReference>
<dbReference type="EMBL" id="MFFU01000025">
    <property type="protein sequence ID" value="OGF19153.1"/>
    <property type="molecule type" value="Genomic_DNA"/>
</dbReference>
<evidence type="ECO:0000313" key="2">
    <source>
        <dbReference type="Proteomes" id="UP000177691"/>
    </source>
</evidence>
<evidence type="ECO:0000313" key="1">
    <source>
        <dbReference type="EMBL" id="OGF19153.1"/>
    </source>
</evidence>
<organism evidence="1 2">
    <name type="scientific">Candidatus Falkowbacteria bacterium RIFCSPHIGHO2_02_FULL_45_15</name>
    <dbReference type="NCBI Taxonomy" id="1797987"/>
    <lineage>
        <taxon>Bacteria</taxon>
        <taxon>Candidatus Falkowiibacteriota</taxon>
    </lineage>
</organism>
<protein>
    <submittedName>
        <fullName evidence="1">Uncharacterized protein</fullName>
    </submittedName>
</protein>